<evidence type="ECO:0000313" key="1">
    <source>
        <dbReference type="EMBL" id="OSX74838.1"/>
    </source>
</evidence>
<keyword evidence="2" id="KW-1185">Reference proteome</keyword>
<name>A0A1X6P1V8_PORUM</name>
<dbReference type="EMBL" id="KV918928">
    <property type="protein sequence ID" value="OSX74838.1"/>
    <property type="molecule type" value="Genomic_DNA"/>
</dbReference>
<reference evidence="1 2" key="1">
    <citation type="submission" date="2017-03" db="EMBL/GenBank/DDBJ databases">
        <title>WGS assembly of Porphyra umbilicalis.</title>
        <authorList>
            <person name="Brawley S.H."/>
            <person name="Blouin N.A."/>
            <person name="Ficko-Blean E."/>
            <person name="Wheeler G.L."/>
            <person name="Lohr M."/>
            <person name="Goodson H.V."/>
            <person name="Jenkins J.W."/>
            <person name="Blaby-Haas C.E."/>
            <person name="Helliwell K.E."/>
            <person name="Chan C."/>
            <person name="Marriage T."/>
            <person name="Bhattacharya D."/>
            <person name="Klein A.S."/>
            <person name="Badis Y."/>
            <person name="Brodie J."/>
            <person name="Cao Y."/>
            <person name="Collen J."/>
            <person name="Dittami S.M."/>
            <person name="Gachon C.M."/>
            <person name="Green B.R."/>
            <person name="Karpowicz S."/>
            <person name="Kim J.W."/>
            <person name="Kudahl U."/>
            <person name="Lin S."/>
            <person name="Michel G."/>
            <person name="Mittag M."/>
            <person name="Olson B.J."/>
            <person name="Pangilinan J."/>
            <person name="Peng Y."/>
            <person name="Qiu H."/>
            <person name="Shu S."/>
            <person name="Singer J.T."/>
            <person name="Smith A.G."/>
            <person name="Sprecher B.N."/>
            <person name="Wagner V."/>
            <person name="Wang W."/>
            <person name="Wang Z.-Y."/>
            <person name="Yan J."/>
            <person name="Yarish C."/>
            <person name="Zoeuner-Riek S."/>
            <person name="Zhuang Y."/>
            <person name="Zou Y."/>
            <person name="Lindquist E.A."/>
            <person name="Grimwood J."/>
            <person name="Barry K."/>
            <person name="Rokhsar D.S."/>
            <person name="Schmutz J."/>
            <person name="Stiller J.W."/>
            <person name="Grossman A.R."/>
            <person name="Prochnik S.E."/>
        </authorList>
    </citation>
    <scope>NUCLEOTIDE SEQUENCE [LARGE SCALE GENOMIC DNA]</scope>
    <source>
        <strain evidence="1">4086291</strain>
    </source>
</reference>
<protein>
    <submittedName>
        <fullName evidence="1">Uncharacterized protein</fullName>
    </submittedName>
</protein>
<evidence type="ECO:0000313" key="2">
    <source>
        <dbReference type="Proteomes" id="UP000218209"/>
    </source>
</evidence>
<dbReference type="AlphaFoldDB" id="A0A1X6P1V8"/>
<proteinExistence type="predicted"/>
<dbReference type="Proteomes" id="UP000218209">
    <property type="component" value="Unassembled WGS sequence"/>
</dbReference>
<sequence>MSGDGIGAPSACWALGSAGTFLRRATARLWPMGVDAHSPDGAVATGRVLRPTSVQLQLTPPAQFYLSGPPKEQQMAVSAASRAPWAKTGRCIVCGTMVENTLLPLSPTPLSPDHGSGAAGTHVHGGTARAAGAVEVSPVFREIVCDKCGSKLVTMPSRGAAAVPQRGLGGVEGGNGGALKPVATVYIRQEQLVNLVHLLSGILSSPSLQAWREGLWDLYEVSPGACWSKNALVERGVRGLDAEDAVPGSALHGCKMSVTRVVTFFWEESGFGRLKQCGDHSRAALLRDCSIQSHPIYL</sequence>
<organism evidence="1 2">
    <name type="scientific">Porphyra umbilicalis</name>
    <name type="common">Purple laver</name>
    <name type="synonym">Red alga</name>
    <dbReference type="NCBI Taxonomy" id="2786"/>
    <lineage>
        <taxon>Eukaryota</taxon>
        <taxon>Rhodophyta</taxon>
        <taxon>Bangiophyceae</taxon>
        <taxon>Bangiales</taxon>
        <taxon>Bangiaceae</taxon>
        <taxon>Porphyra</taxon>
    </lineage>
</organism>
<gene>
    <name evidence="1" type="ORF">BU14_0265s0003</name>
</gene>
<accession>A0A1X6P1V8</accession>